<dbReference type="Proteomes" id="UP000318864">
    <property type="component" value="Unassembled WGS sequence"/>
</dbReference>
<dbReference type="EMBL" id="RBZW01000032">
    <property type="protein sequence ID" value="THE64519.1"/>
    <property type="molecule type" value="Genomic_DNA"/>
</dbReference>
<feature type="domain" description="Archaeal Type IV pilin N-terminal" evidence="2">
    <location>
        <begin position="9"/>
        <end position="62"/>
    </location>
</feature>
<keyword evidence="1" id="KW-1133">Transmembrane helix</keyword>
<accession>A0A4S3TK73</accession>
<evidence type="ECO:0000313" key="4">
    <source>
        <dbReference type="Proteomes" id="UP000318864"/>
    </source>
</evidence>
<dbReference type="Pfam" id="PF07790">
    <property type="entry name" value="Pilin_N"/>
    <property type="match status" value="1"/>
</dbReference>
<dbReference type="NCBIfam" id="TIGR02537">
    <property type="entry name" value="arch_flag_Nterm"/>
    <property type="match status" value="1"/>
</dbReference>
<evidence type="ECO:0000313" key="3">
    <source>
        <dbReference type="EMBL" id="THE64519.1"/>
    </source>
</evidence>
<reference evidence="3 4" key="1">
    <citation type="submission" date="2018-10" db="EMBL/GenBank/DDBJ databases">
        <title>Natronolimnobius sp. XQ-INN 246 isolated from Inner Mongolia Autonomous Region of China.</title>
        <authorList>
            <person name="Xue Q."/>
        </authorList>
    </citation>
    <scope>NUCLEOTIDE SEQUENCE [LARGE SCALE GENOMIC DNA]</scope>
    <source>
        <strain evidence="3 4">XQ-INN 246</strain>
    </source>
</reference>
<protein>
    <submittedName>
        <fullName evidence="3">Type IV pilin</fullName>
    </submittedName>
</protein>
<keyword evidence="1" id="KW-0472">Membrane</keyword>
<evidence type="ECO:0000256" key="1">
    <source>
        <dbReference type="SAM" id="Phobius"/>
    </source>
</evidence>
<proteinExistence type="predicted"/>
<comment type="caution">
    <text evidence="3">The sequence shown here is derived from an EMBL/GenBank/DDBJ whole genome shotgun (WGS) entry which is preliminary data.</text>
</comment>
<keyword evidence="4" id="KW-1185">Reference proteome</keyword>
<keyword evidence="1" id="KW-0812">Transmembrane</keyword>
<evidence type="ECO:0000259" key="2">
    <source>
        <dbReference type="Pfam" id="PF07790"/>
    </source>
</evidence>
<gene>
    <name evidence="3" type="ORF">D8Y22_12815</name>
</gene>
<sequence>MPREQHGQRAVSPVIGIILLVAVTVILAAVVAGFAMDIDPGGDDIQAGITIDVEDTTNTIVVDIITLGNADHVTIIGDPAGNLESPPTGSLEDDDLEELDVGDTLRISDDDLESGAESGRITVIGVQNGDETVVNSEDYDLS</sequence>
<dbReference type="InterPro" id="IPR013373">
    <property type="entry name" value="Flagellin/pilin_N_arc"/>
</dbReference>
<dbReference type="InterPro" id="IPR012859">
    <property type="entry name" value="Pilin_N_archaeal"/>
</dbReference>
<dbReference type="OrthoDB" id="205064at2157"/>
<name>A0A4S3TK73_9EURY</name>
<organism evidence="3 4">
    <name type="scientific">Salinadaptatus halalkaliphilus</name>
    <dbReference type="NCBI Taxonomy" id="2419781"/>
    <lineage>
        <taxon>Archaea</taxon>
        <taxon>Methanobacteriati</taxon>
        <taxon>Methanobacteriota</taxon>
        <taxon>Stenosarchaea group</taxon>
        <taxon>Halobacteria</taxon>
        <taxon>Halobacteriales</taxon>
        <taxon>Natrialbaceae</taxon>
        <taxon>Salinadaptatus</taxon>
    </lineage>
</organism>
<feature type="transmembrane region" description="Helical" evidence="1">
    <location>
        <begin position="12"/>
        <end position="36"/>
    </location>
</feature>
<dbReference type="AlphaFoldDB" id="A0A4S3TK73"/>
<dbReference type="RefSeq" id="WP_141465085.1">
    <property type="nucleotide sequence ID" value="NZ_RBZW01000032.1"/>
</dbReference>